<name>A0ABQ0B5M1_9FIRM</name>
<accession>A0ABQ0B5M1</accession>
<proteinExistence type="predicted"/>
<evidence type="ECO:0000313" key="2">
    <source>
        <dbReference type="Proteomes" id="UP001600943"/>
    </source>
</evidence>
<comment type="caution">
    <text evidence="1">The sequence shown here is derived from an EMBL/GenBank/DDBJ whole genome shotgun (WGS) entry which is preliminary data.</text>
</comment>
<evidence type="ECO:0000313" key="1">
    <source>
        <dbReference type="EMBL" id="GAA6406723.1"/>
    </source>
</evidence>
<keyword evidence="2" id="KW-1185">Reference proteome</keyword>
<reference evidence="1 2" key="1">
    <citation type="submission" date="2024-04" db="EMBL/GenBank/DDBJ databases">
        <title>Defined microbial consortia suppress multidrug-resistant proinflammatory Enterobacteriaceae via ecological control.</title>
        <authorList>
            <person name="Furuichi M."/>
            <person name="Kawaguchi T."/>
            <person name="Pust M."/>
            <person name="Yasuma K."/>
            <person name="Plichta D."/>
            <person name="Hasegawa N."/>
            <person name="Ohya T."/>
            <person name="Bhattarai S."/>
            <person name="Sasajima S."/>
            <person name="Aoto Y."/>
            <person name="Tuganbaev T."/>
            <person name="Yaginuma M."/>
            <person name="Ueda M."/>
            <person name="Okahashi N."/>
            <person name="Amafuji K."/>
            <person name="Kiridooshi Y."/>
            <person name="Sugita K."/>
            <person name="Strazar M."/>
            <person name="Skelly A."/>
            <person name="Suda W."/>
            <person name="Hattori M."/>
            <person name="Nakamoto N."/>
            <person name="Caballero S."/>
            <person name="Norman J."/>
            <person name="Olle B."/>
            <person name="Tanoue T."/>
            <person name="Arita M."/>
            <person name="Bucci V."/>
            <person name="Atarashi K."/>
            <person name="Xavier R."/>
            <person name="Honda K."/>
        </authorList>
    </citation>
    <scope>NUCLEOTIDE SEQUENCE [LARGE SCALE GENOMIC DNA]</scope>
    <source>
        <strain evidence="2">k04-0078-D8-1</strain>
    </source>
</reference>
<protein>
    <submittedName>
        <fullName evidence="1">Uncharacterized protein</fullName>
    </submittedName>
</protein>
<organism evidence="1 2">
    <name type="scientific">Blautia hominis</name>
    <dbReference type="NCBI Taxonomy" id="2025493"/>
    <lineage>
        <taxon>Bacteria</taxon>
        <taxon>Bacillati</taxon>
        <taxon>Bacillota</taxon>
        <taxon>Clostridia</taxon>
        <taxon>Lachnospirales</taxon>
        <taxon>Lachnospiraceae</taxon>
        <taxon>Blautia</taxon>
    </lineage>
</organism>
<dbReference type="RefSeq" id="WP_390403686.1">
    <property type="nucleotide sequence ID" value="NZ_BAABYW010000001.1"/>
</dbReference>
<dbReference type="Proteomes" id="UP001600943">
    <property type="component" value="Unassembled WGS sequence"/>
</dbReference>
<sequence length="64" mass="7698">MQSEILFSAKEKDSLDWNTIKRLVDDNRNFKMLLDEMPKGIRHNAMFDVDVSVLIWKKYLRVRV</sequence>
<gene>
    <name evidence="1" type="ORF">K040078D81_08400</name>
</gene>
<dbReference type="EMBL" id="BAABYW010000001">
    <property type="protein sequence ID" value="GAA6406723.1"/>
    <property type="molecule type" value="Genomic_DNA"/>
</dbReference>